<evidence type="ECO:0000256" key="3">
    <source>
        <dbReference type="ARBA" id="ARBA00022692"/>
    </source>
</evidence>
<dbReference type="PANTHER" id="PTHR32196:SF72">
    <property type="entry name" value="RIBOSE IMPORT PERMEASE PROTEIN RBSC"/>
    <property type="match status" value="1"/>
</dbReference>
<keyword evidence="3 6" id="KW-0812">Transmembrane</keyword>
<gene>
    <name evidence="7" type="ORF">SAMN04515666_10651</name>
</gene>
<dbReference type="AlphaFoldDB" id="A0A1H7TZM0"/>
<feature type="transmembrane region" description="Helical" evidence="6">
    <location>
        <begin position="244"/>
        <end position="274"/>
    </location>
</feature>
<organism evidence="7 8">
    <name type="scientific">Bosea lupini</name>
    <dbReference type="NCBI Taxonomy" id="1036779"/>
    <lineage>
        <taxon>Bacteria</taxon>
        <taxon>Pseudomonadati</taxon>
        <taxon>Pseudomonadota</taxon>
        <taxon>Alphaproteobacteria</taxon>
        <taxon>Hyphomicrobiales</taxon>
        <taxon>Boseaceae</taxon>
        <taxon>Bosea</taxon>
    </lineage>
</organism>
<keyword evidence="2" id="KW-1003">Cell membrane</keyword>
<proteinExistence type="predicted"/>
<sequence>MSAAIAPRLLVAPAGILAAGLIFAAVAPGFLSLGNAASIAGQAWVLVLLATGQMFALAARGFDISVGAIAALAGTLAAMAANSFGLMGLLVAPLVGLACGTLNGWLIGRLALQPIVATLGSLVALKGLALLISDDGQAVPLTEAGQATSLAFDPVLGLPPLAWLALVCVLGAQFLLSHATLGKRILMLGANPEAVGLVGADAGALQIRAYQLCGLFAGLAGALMTARAGAGLPTEGAGMELQAIAAAIIGGTALSGGVANALAVAAGAFFVQVVLTGLNLSGVSPFLAQVTVGLVILGSGLMDTALRSLFSRNRQTKEISP</sequence>
<feature type="transmembrane region" description="Helical" evidence="6">
    <location>
        <begin position="161"/>
        <end position="181"/>
    </location>
</feature>
<evidence type="ECO:0000313" key="7">
    <source>
        <dbReference type="EMBL" id="SEL89979.1"/>
    </source>
</evidence>
<protein>
    <submittedName>
        <fullName evidence="7">Monosaccharide ABC transporter membrane protein, CUT2 family</fullName>
    </submittedName>
</protein>
<evidence type="ECO:0000256" key="5">
    <source>
        <dbReference type="ARBA" id="ARBA00023136"/>
    </source>
</evidence>
<dbReference type="PANTHER" id="PTHR32196">
    <property type="entry name" value="ABC TRANSPORTER PERMEASE PROTEIN YPHD-RELATED-RELATED"/>
    <property type="match status" value="1"/>
</dbReference>
<feature type="transmembrane region" description="Helical" evidence="6">
    <location>
        <begin position="115"/>
        <end position="133"/>
    </location>
</feature>
<dbReference type="OrthoDB" id="6384190at2"/>
<evidence type="ECO:0000256" key="1">
    <source>
        <dbReference type="ARBA" id="ARBA00004651"/>
    </source>
</evidence>
<dbReference type="STRING" id="1036779.SAMN04515666_10651"/>
<keyword evidence="8" id="KW-1185">Reference proteome</keyword>
<comment type="subcellular location">
    <subcellularLocation>
        <location evidence="1">Cell membrane</location>
        <topology evidence="1">Multi-pass membrane protein</topology>
    </subcellularLocation>
</comment>
<dbReference type="Pfam" id="PF02653">
    <property type="entry name" value="BPD_transp_2"/>
    <property type="match status" value="1"/>
</dbReference>
<dbReference type="RefSeq" id="WP_091837281.1">
    <property type="nucleotide sequence ID" value="NZ_FOAN01000006.1"/>
</dbReference>
<evidence type="ECO:0000256" key="6">
    <source>
        <dbReference type="SAM" id="Phobius"/>
    </source>
</evidence>
<reference evidence="8" key="1">
    <citation type="submission" date="2016-10" db="EMBL/GenBank/DDBJ databases">
        <authorList>
            <person name="Varghese N."/>
            <person name="Submissions S."/>
        </authorList>
    </citation>
    <scope>NUCLEOTIDE SEQUENCE [LARGE SCALE GENOMIC DNA]</scope>
    <source>
        <strain evidence="8">LMG 26383,CCUG 61248,R- 45681</strain>
    </source>
</reference>
<dbReference type="CDD" id="cd06579">
    <property type="entry name" value="TM_PBP1_transp_AraH_like"/>
    <property type="match status" value="1"/>
</dbReference>
<feature type="transmembrane region" description="Helical" evidence="6">
    <location>
        <begin position="64"/>
        <end position="81"/>
    </location>
</feature>
<name>A0A1H7TZM0_9HYPH</name>
<dbReference type="EMBL" id="FOAN01000006">
    <property type="protein sequence ID" value="SEL89979.1"/>
    <property type="molecule type" value="Genomic_DNA"/>
</dbReference>
<evidence type="ECO:0000313" key="8">
    <source>
        <dbReference type="Proteomes" id="UP000199664"/>
    </source>
</evidence>
<keyword evidence="5 6" id="KW-0472">Membrane</keyword>
<keyword evidence="4 6" id="KW-1133">Transmembrane helix</keyword>
<dbReference type="GO" id="GO:0022857">
    <property type="term" value="F:transmembrane transporter activity"/>
    <property type="evidence" value="ECO:0007669"/>
    <property type="project" value="InterPro"/>
</dbReference>
<evidence type="ECO:0000256" key="2">
    <source>
        <dbReference type="ARBA" id="ARBA00022475"/>
    </source>
</evidence>
<evidence type="ECO:0000256" key="4">
    <source>
        <dbReference type="ARBA" id="ARBA00022989"/>
    </source>
</evidence>
<dbReference type="GO" id="GO:0005886">
    <property type="term" value="C:plasma membrane"/>
    <property type="evidence" value="ECO:0007669"/>
    <property type="project" value="UniProtKB-SubCell"/>
</dbReference>
<dbReference type="Proteomes" id="UP000199664">
    <property type="component" value="Unassembled WGS sequence"/>
</dbReference>
<feature type="transmembrane region" description="Helical" evidence="6">
    <location>
        <begin position="87"/>
        <end position="108"/>
    </location>
</feature>
<feature type="transmembrane region" description="Helical" evidence="6">
    <location>
        <begin position="34"/>
        <end position="57"/>
    </location>
</feature>
<dbReference type="InterPro" id="IPR001851">
    <property type="entry name" value="ABC_transp_permease"/>
</dbReference>
<accession>A0A1H7TZM0</accession>
<feature type="transmembrane region" description="Helical" evidence="6">
    <location>
        <begin position="286"/>
        <end position="306"/>
    </location>
</feature>